<keyword evidence="2" id="KW-1185">Reference proteome</keyword>
<sequence>MAADSTFAVLQSSAGAGVVGRVVGGVVGGIVTESRLVTGITVAAVASGVIMGVFEDNPDMEERDDVAREEQGRAE</sequence>
<protein>
    <submittedName>
        <fullName evidence="1">Uncharacterized protein</fullName>
    </submittedName>
</protein>
<reference evidence="1" key="2">
    <citation type="submission" date="2020-09" db="EMBL/GenBank/DDBJ databases">
        <title>Reference genome assembly for Australian Ascochyta lentis isolate Al4.</title>
        <authorList>
            <person name="Lee R.C."/>
            <person name="Farfan-Caceres L.M."/>
            <person name="Debler J.W."/>
            <person name="Williams A.H."/>
            <person name="Henares B.M."/>
        </authorList>
    </citation>
    <scope>NUCLEOTIDE SEQUENCE</scope>
    <source>
        <strain evidence="1">Al4</strain>
    </source>
</reference>
<accession>A0A8H7JA05</accession>
<organism evidence="1 2">
    <name type="scientific">Ascochyta lentis</name>
    <dbReference type="NCBI Taxonomy" id="205686"/>
    <lineage>
        <taxon>Eukaryota</taxon>
        <taxon>Fungi</taxon>
        <taxon>Dikarya</taxon>
        <taxon>Ascomycota</taxon>
        <taxon>Pezizomycotina</taxon>
        <taxon>Dothideomycetes</taxon>
        <taxon>Pleosporomycetidae</taxon>
        <taxon>Pleosporales</taxon>
        <taxon>Pleosporineae</taxon>
        <taxon>Didymellaceae</taxon>
        <taxon>Ascochyta</taxon>
    </lineage>
</organism>
<evidence type="ECO:0000313" key="1">
    <source>
        <dbReference type="EMBL" id="KAF9698298.1"/>
    </source>
</evidence>
<dbReference type="Proteomes" id="UP000651452">
    <property type="component" value="Unassembled WGS sequence"/>
</dbReference>
<evidence type="ECO:0000313" key="2">
    <source>
        <dbReference type="Proteomes" id="UP000651452"/>
    </source>
</evidence>
<comment type="caution">
    <text evidence="1">The sequence shown here is derived from an EMBL/GenBank/DDBJ whole genome shotgun (WGS) entry which is preliminary data.</text>
</comment>
<proteinExistence type="predicted"/>
<name>A0A8H7JA05_9PLEO</name>
<gene>
    <name evidence="1" type="ORF">EKO04_003542</name>
</gene>
<dbReference type="AlphaFoldDB" id="A0A8H7JA05"/>
<reference evidence="1" key="1">
    <citation type="submission" date="2018-12" db="EMBL/GenBank/DDBJ databases">
        <authorList>
            <person name="Syme R.A."/>
            <person name="Farfan-Caceres L."/>
            <person name="Lichtenzveig J."/>
        </authorList>
    </citation>
    <scope>NUCLEOTIDE SEQUENCE</scope>
    <source>
        <strain evidence="1">Al4</strain>
    </source>
</reference>
<dbReference type="EMBL" id="RZGK01000006">
    <property type="protein sequence ID" value="KAF9698298.1"/>
    <property type="molecule type" value="Genomic_DNA"/>
</dbReference>